<dbReference type="KEGG" id="stax:MC45_13715"/>
<evidence type="ECO:0000259" key="2">
    <source>
        <dbReference type="Pfam" id="PF09335"/>
    </source>
</evidence>
<feature type="transmembrane region" description="Helical" evidence="1">
    <location>
        <begin position="39"/>
        <end position="60"/>
    </location>
</feature>
<gene>
    <name evidence="3" type="ORF">MC45_13715</name>
</gene>
<dbReference type="InterPro" id="IPR051311">
    <property type="entry name" value="DedA_domain"/>
</dbReference>
<dbReference type="STRING" id="1549858.MC45_13715"/>
<name>A0A097EI59_9SPHN</name>
<feature type="transmembrane region" description="Helical" evidence="1">
    <location>
        <begin position="163"/>
        <end position="183"/>
    </location>
</feature>
<dbReference type="PANTHER" id="PTHR42709:SF2">
    <property type="entry name" value="INNER MEMBRANE PROTEIN YOHD"/>
    <property type="match status" value="1"/>
</dbReference>
<proteinExistence type="predicted"/>
<keyword evidence="1" id="KW-0472">Membrane</keyword>
<keyword evidence="1" id="KW-1133">Transmembrane helix</keyword>
<evidence type="ECO:0000313" key="4">
    <source>
        <dbReference type="Proteomes" id="UP000033200"/>
    </source>
</evidence>
<evidence type="ECO:0000313" key="3">
    <source>
        <dbReference type="EMBL" id="AIT07252.1"/>
    </source>
</evidence>
<dbReference type="EMBL" id="CP009571">
    <property type="protein sequence ID" value="AIT07252.1"/>
    <property type="molecule type" value="Genomic_DNA"/>
</dbReference>
<dbReference type="InterPro" id="IPR032816">
    <property type="entry name" value="VTT_dom"/>
</dbReference>
<reference evidence="3 4" key="1">
    <citation type="submission" date="2014-09" db="EMBL/GenBank/DDBJ databases">
        <title>Using Illumina technology Improving SMRT sequencing Genome Assembly by RASTools.</title>
        <authorList>
            <person name="Zhou Y."/>
            <person name="Ma T."/>
            <person name="Liu T."/>
        </authorList>
    </citation>
    <scope>NUCLEOTIDE SEQUENCE [LARGE SCALE GENOMIC DNA]</scope>
    <source>
        <strain evidence="3 4">ATCC 55669</strain>
    </source>
</reference>
<organism evidence="3 4">
    <name type="scientific">Sphingomonas taxi</name>
    <dbReference type="NCBI Taxonomy" id="1549858"/>
    <lineage>
        <taxon>Bacteria</taxon>
        <taxon>Pseudomonadati</taxon>
        <taxon>Pseudomonadota</taxon>
        <taxon>Alphaproteobacteria</taxon>
        <taxon>Sphingomonadales</taxon>
        <taxon>Sphingomonadaceae</taxon>
        <taxon>Sphingomonas</taxon>
    </lineage>
</organism>
<dbReference type="HOGENOM" id="CLU_044208_7_2_5"/>
<dbReference type="GO" id="GO:0005886">
    <property type="term" value="C:plasma membrane"/>
    <property type="evidence" value="ECO:0007669"/>
    <property type="project" value="TreeGrafter"/>
</dbReference>
<sequence length="189" mass="20950">MSIETLIAQYGLAAVFLGAGIEGETMVLAGGLFAHEGLLSLPGAMIAAATGSFVADQAFFAAGRRFRDHRWVQRAQSKPAFAKALDTLERYPIGFIFLFRFLYGLRTVSPIAIGTTHVPTRTFLWINAIAAAVWGVLFTSLGYVFGTGIAELLGRYRPHGRQWLWVALAAVVLGTLFAAFRWWRRRRQR</sequence>
<dbReference type="Pfam" id="PF09335">
    <property type="entry name" value="VTT_dom"/>
    <property type="match status" value="1"/>
</dbReference>
<dbReference type="Proteomes" id="UP000033200">
    <property type="component" value="Chromosome"/>
</dbReference>
<evidence type="ECO:0000256" key="1">
    <source>
        <dbReference type="SAM" id="Phobius"/>
    </source>
</evidence>
<keyword evidence="1" id="KW-0812">Transmembrane</keyword>
<dbReference type="eggNOG" id="COG0586">
    <property type="taxonomic scope" value="Bacteria"/>
</dbReference>
<protein>
    <submittedName>
        <fullName evidence="3">Membrane protein</fullName>
    </submittedName>
</protein>
<keyword evidence="4" id="KW-1185">Reference proteome</keyword>
<feature type="transmembrane region" description="Helical" evidence="1">
    <location>
        <begin position="123"/>
        <end position="143"/>
    </location>
</feature>
<dbReference type="RefSeq" id="WP_038664233.1">
    <property type="nucleotide sequence ID" value="NZ_CP009571.1"/>
</dbReference>
<dbReference type="AlphaFoldDB" id="A0A097EI59"/>
<feature type="domain" description="VTT" evidence="2">
    <location>
        <begin position="23"/>
        <end position="143"/>
    </location>
</feature>
<accession>A0A097EI59</accession>
<dbReference type="PANTHER" id="PTHR42709">
    <property type="entry name" value="ALKALINE PHOSPHATASE LIKE PROTEIN"/>
    <property type="match status" value="1"/>
</dbReference>